<keyword evidence="2" id="KW-1185">Reference proteome</keyword>
<evidence type="ECO:0000313" key="2">
    <source>
        <dbReference type="Proteomes" id="UP000799436"/>
    </source>
</evidence>
<accession>A0A6G1LCE5</accession>
<dbReference type="Proteomes" id="UP000799436">
    <property type="component" value="Unassembled WGS sequence"/>
</dbReference>
<evidence type="ECO:0000313" key="1">
    <source>
        <dbReference type="EMBL" id="KAF2770525.1"/>
    </source>
</evidence>
<protein>
    <submittedName>
        <fullName evidence="1">Uncharacterized protein</fullName>
    </submittedName>
</protein>
<sequence length="149" mass="16193">MRSSTFYDFIYEKPLSNSSIAFFEFLALHRSAVSKFPSLITVPTYTSKDASLSTRSNAATLSVLVCGTNQKCSKTPEFPVKQCQSVSDNSGGYPNLQWVVGYKCDVWEASDCPAKSKKKVKNIEGPGVNVLADLTAISKGITKVGSFKC</sequence>
<reference evidence="1" key="1">
    <citation type="journal article" date="2020" name="Stud. Mycol.">
        <title>101 Dothideomycetes genomes: a test case for predicting lifestyles and emergence of pathogens.</title>
        <authorList>
            <person name="Haridas S."/>
            <person name="Albert R."/>
            <person name="Binder M."/>
            <person name="Bloem J."/>
            <person name="Labutti K."/>
            <person name="Salamov A."/>
            <person name="Andreopoulos B."/>
            <person name="Baker S."/>
            <person name="Barry K."/>
            <person name="Bills G."/>
            <person name="Bluhm B."/>
            <person name="Cannon C."/>
            <person name="Castanera R."/>
            <person name="Culley D."/>
            <person name="Daum C."/>
            <person name="Ezra D."/>
            <person name="Gonzalez J."/>
            <person name="Henrissat B."/>
            <person name="Kuo A."/>
            <person name="Liang C."/>
            <person name="Lipzen A."/>
            <person name="Lutzoni F."/>
            <person name="Magnuson J."/>
            <person name="Mondo S."/>
            <person name="Nolan M."/>
            <person name="Ohm R."/>
            <person name="Pangilinan J."/>
            <person name="Park H.-J."/>
            <person name="Ramirez L."/>
            <person name="Alfaro M."/>
            <person name="Sun H."/>
            <person name="Tritt A."/>
            <person name="Yoshinaga Y."/>
            <person name="Zwiers L.-H."/>
            <person name="Turgeon B."/>
            <person name="Goodwin S."/>
            <person name="Spatafora J."/>
            <person name="Crous P."/>
            <person name="Grigoriev I."/>
        </authorList>
    </citation>
    <scope>NUCLEOTIDE SEQUENCE</scope>
    <source>
        <strain evidence="1">CBS 116005</strain>
    </source>
</reference>
<dbReference type="OrthoDB" id="10354869at2759"/>
<dbReference type="AlphaFoldDB" id="A0A6G1LCE5"/>
<name>A0A6G1LCE5_9PEZI</name>
<gene>
    <name evidence="1" type="ORF">EJ03DRAFT_326418</name>
</gene>
<dbReference type="EMBL" id="ML995825">
    <property type="protein sequence ID" value="KAF2770525.1"/>
    <property type="molecule type" value="Genomic_DNA"/>
</dbReference>
<organism evidence="1 2">
    <name type="scientific">Teratosphaeria nubilosa</name>
    <dbReference type="NCBI Taxonomy" id="161662"/>
    <lineage>
        <taxon>Eukaryota</taxon>
        <taxon>Fungi</taxon>
        <taxon>Dikarya</taxon>
        <taxon>Ascomycota</taxon>
        <taxon>Pezizomycotina</taxon>
        <taxon>Dothideomycetes</taxon>
        <taxon>Dothideomycetidae</taxon>
        <taxon>Mycosphaerellales</taxon>
        <taxon>Teratosphaeriaceae</taxon>
        <taxon>Teratosphaeria</taxon>
    </lineage>
</organism>
<proteinExistence type="predicted"/>